<comment type="caution">
    <text evidence="2">The sequence shown here is derived from an EMBL/GenBank/DDBJ whole genome shotgun (WGS) entry which is preliminary data.</text>
</comment>
<protein>
    <submittedName>
        <fullName evidence="2">Uncharacterized protein</fullName>
    </submittedName>
</protein>
<feature type="region of interest" description="Disordered" evidence="1">
    <location>
        <begin position="26"/>
        <end position="53"/>
    </location>
</feature>
<gene>
    <name evidence="2" type="ORF">PR048_023861</name>
</gene>
<proteinExistence type="predicted"/>
<keyword evidence="3" id="KW-1185">Reference proteome</keyword>
<evidence type="ECO:0000313" key="2">
    <source>
        <dbReference type="EMBL" id="KAJ8875953.1"/>
    </source>
</evidence>
<accession>A0ABQ9GV83</accession>
<dbReference type="EMBL" id="JARBHB010000009">
    <property type="protein sequence ID" value="KAJ8875953.1"/>
    <property type="molecule type" value="Genomic_DNA"/>
</dbReference>
<feature type="compositionally biased region" description="Basic residues" evidence="1">
    <location>
        <begin position="37"/>
        <end position="49"/>
    </location>
</feature>
<organism evidence="2 3">
    <name type="scientific">Dryococelus australis</name>
    <dbReference type="NCBI Taxonomy" id="614101"/>
    <lineage>
        <taxon>Eukaryota</taxon>
        <taxon>Metazoa</taxon>
        <taxon>Ecdysozoa</taxon>
        <taxon>Arthropoda</taxon>
        <taxon>Hexapoda</taxon>
        <taxon>Insecta</taxon>
        <taxon>Pterygota</taxon>
        <taxon>Neoptera</taxon>
        <taxon>Polyneoptera</taxon>
        <taxon>Phasmatodea</taxon>
        <taxon>Verophasmatodea</taxon>
        <taxon>Anareolatae</taxon>
        <taxon>Phasmatidae</taxon>
        <taxon>Eurycanthinae</taxon>
        <taxon>Dryococelus</taxon>
    </lineage>
</organism>
<evidence type="ECO:0000313" key="3">
    <source>
        <dbReference type="Proteomes" id="UP001159363"/>
    </source>
</evidence>
<name>A0ABQ9GV83_9NEOP</name>
<dbReference type="Proteomes" id="UP001159363">
    <property type="component" value="Chromosome 8"/>
</dbReference>
<sequence length="85" mass="9704">MSAIYVEEWLCRDLWVVCGQHLTSRKHKERTMNGGRSKQRPAPYRKRGRGGYGMRGMWKGGVKVPKSLQYSQPLCNNFVSSGAML</sequence>
<reference evidence="2 3" key="1">
    <citation type="submission" date="2023-02" db="EMBL/GenBank/DDBJ databases">
        <title>LHISI_Scaffold_Assembly.</title>
        <authorList>
            <person name="Stuart O.P."/>
            <person name="Cleave R."/>
            <person name="Magrath M.J.L."/>
            <person name="Mikheyev A.S."/>
        </authorList>
    </citation>
    <scope>NUCLEOTIDE SEQUENCE [LARGE SCALE GENOMIC DNA]</scope>
    <source>
        <strain evidence="2">Daus_M_001</strain>
        <tissue evidence="2">Leg muscle</tissue>
    </source>
</reference>
<evidence type="ECO:0000256" key="1">
    <source>
        <dbReference type="SAM" id="MobiDB-lite"/>
    </source>
</evidence>